<dbReference type="Proteomes" id="UP001286313">
    <property type="component" value="Unassembled WGS sequence"/>
</dbReference>
<dbReference type="EMBL" id="JAWQEG010000999">
    <property type="protein sequence ID" value="KAK3883274.1"/>
    <property type="molecule type" value="Genomic_DNA"/>
</dbReference>
<keyword evidence="3" id="KW-1185">Reference proteome</keyword>
<protein>
    <submittedName>
        <fullName evidence="2">Uncharacterized protein</fullName>
    </submittedName>
</protein>
<evidence type="ECO:0000256" key="1">
    <source>
        <dbReference type="SAM" id="SignalP"/>
    </source>
</evidence>
<gene>
    <name evidence="2" type="ORF">Pcinc_012403</name>
</gene>
<keyword evidence="1" id="KW-0732">Signal</keyword>
<evidence type="ECO:0000313" key="3">
    <source>
        <dbReference type="Proteomes" id="UP001286313"/>
    </source>
</evidence>
<sequence length="235" mass="25161">MQYSSAMMVLVGVLGLCVALPSQDTRAVANPTTPNQILDAIFERTVTKIRQVFYIKALNWHVSKRVQNGNSEIPLDVNSGGGSSAETFSISSATVSGLGSLRRSASGSFNSDKTVLRGTAVVEDATLNADYKVTFPGVGQAPAQTVNGKVAEKVSKLFADIEVNMLNGVPQSIRSYTVRSGHDTLDKATNLDGNAMAPIHTAGFRKALRQILEKTMSTNMKVQINKAIQDMRNGV</sequence>
<name>A0AAE1FZ32_PETCI</name>
<organism evidence="2 3">
    <name type="scientific">Petrolisthes cinctipes</name>
    <name type="common">Flat porcelain crab</name>
    <dbReference type="NCBI Taxonomy" id="88211"/>
    <lineage>
        <taxon>Eukaryota</taxon>
        <taxon>Metazoa</taxon>
        <taxon>Ecdysozoa</taxon>
        <taxon>Arthropoda</taxon>
        <taxon>Crustacea</taxon>
        <taxon>Multicrustacea</taxon>
        <taxon>Malacostraca</taxon>
        <taxon>Eumalacostraca</taxon>
        <taxon>Eucarida</taxon>
        <taxon>Decapoda</taxon>
        <taxon>Pleocyemata</taxon>
        <taxon>Anomura</taxon>
        <taxon>Galatheoidea</taxon>
        <taxon>Porcellanidae</taxon>
        <taxon>Petrolisthes</taxon>
    </lineage>
</organism>
<dbReference type="AlphaFoldDB" id="A0AAE1FZ32"/>
<comment type="caution">
    <text evidence="2">The sequence shown here is derived from an EMBL/GenBank/DDBJ whole genome shotgun (WGS) entry which is preliminary data.</text>
</comment>
<accession>A0AAE1FZ32</accession>
<reference evidence="2" key="1">
    <citation type="submission" date="2023-10" db="EMBL/GenBank/DDBJ databases">
        <title>Genome assemblies of two species of porcelain crab, Petrolisthes cinctipes and Petrolisthes manimaculis (Anomura: Porcellanidae).</title>
        <authorList>
            <person name="Angst P."/>
        </authorList>
    </citation>
    <scope>NUCLEOTIDE SEQUENCE</scope>
    <source>
        <strain evidence="2">PB745_01</strain>
        <tissue evidence="2">Gill</tissue>
    </source>
</reference>
<feature type="chain" id="PRO_5042002417" evidence="1">
    <location>
        <begin position="20"/>
        <end position="235"/>
    </location>
</feature>
<feature type="signal peptide" evidence="1">
    <location>
        <begin position="1"/>
        <end position="19"/>
    </location>
</feature>
<evidence type="ECO:0000313" key="2">
    <source>
        <dbReference type="EMBL" id="KAK3883274.1"/>
    </source>
</evidence>
<proteinExistence type="predicted"/>